<comment type="similarity">
    <text evidence="2">Belongs to the peptidase M20A family.</text>
</comment>
<evidence type="ECO:0000256" key="2">
    <source>
        <dbReference type="ARBA" id="ARBA00006247"/>
    </source>
</evidence>
<keyword evidence="4" id="KW-0378">Hydrolase</keyword>
<organism evidence="7 8">
    <name type="scientific">Litorilinea aerophila</name>
    <dbReference type="NCBI Taxonomy" id="1204385"/>
    <lineage>
        <taxon>Bacteria</taxon>
        <taxon>Bacillati</taxon>
        <taxon>Chloroflexota</taxon>
        <taxon>Caldilineae</taxon>
        <taxon>Caldilineales</taxon>
        <taxon>Caldilineaceae</taxon>
        <taxon>Litorilinea</taxon>
    </lineage>
</organism>
<dbReference type="Pfam" id="PF07687">
    <property type="entry name" value="M20_dimer"/>
    <property type="match status" value="1"/>
</dbReference>
<dbReference type="InterPro" id="IPR036264">
    <property type="entry name" value="Bact_exopeptidase_dim_dom"/>
</dbReference>
<dbReference type="Gene3D" id="3.30.70.360">
    <property type="match status" value="1"/>
</dbReference>
<protein>
    <submittedName>
        <fullName evidence="7">M20 family metallopeptidase</fullName>
    </submittedName>
</protein>
<keyword evidence="5" id="KW-0862">Zinc</keyword>
<dbReference type="PROSITE" id="PS00759">
    <property type="entry name" value="ARGE_DAPE_CPG2_2"/>
    <property type="match status" value="1"/>
</dbReference>
<comment type="cofactor">
    <cofactor evidence="1">
        <name>Zn(2+)</name>
        <dbReference type="ChEBI" id="CHEBI:29105"/>
    </cofactor>
</comment>
<evidence type="ECO:0000313" key="8">
    <source>
        <dbReference type="Proteomes" id="UP000317371"/>
    </source>
</evidence>
<dbReference type="InParanoid" id="A0A540VCD7"/>
<evidence type="ECO:0000256" key="4">
    <source>
        <dbReference type="ARBA" id="ARBA00022801"/>
    </source>
</evidence>
<feature type="domain" description="Peptidase M20 dimerisation" evidence="6">
    <location>
        <begin position="185"/>
        <end position="289"/>
    </location>
</feature>
<dbReference type="SUPFAM" id="SSF53187">
    <property type="entry name" value="Zn-dependent exopeptidases"/>
    <property type="match status" value="1"/>
</dbReference>
<name>A0A540VCD7_9CHLR</name>
<dbReference type="OrthoDB" id="9792335at2"/>
<dbReference type="Gene3D" id="3.40.630.10">
    <property type="entry name" value="Zn peptidases"/>
    <property type="match status" value="2"/>
</dbReference>
<proteinExistence type="inferred from homology"/>
<dbReference type="SUPFAM" id="SSF55031">
    <property type="entry name" value="Bacterial exopeptidase dimerisation domain"/>
    <property type="match status" value="1"/>
</dbReference>
<dbReference type="InterPro" id="IPR002933">
    <property type="entry name" value="Peptidase_M20"/>
</dbReference>
<evidence type="ECO:0000256" key="1">
    <source>
        <dbReference type="ARBA" id="ARBA00001947"/>
    </source>
</evidence>
<evidence type="ECO:0000256" key="5">
    <source>
        <dbReference type="ARBA" id="ARBA00022833"/>
    </source>
</evidence>
<dbReference type="AlphaFoldDB" id="A0A540VCD7"/>
<comment type="caution">
    <text evidence="7">The sequence shown here is derived from an EMBL/GenBank/DDBJ whole genome shotgun (WGS) entry which is preliminary data.</text>
</comment>
<keyword evidence="8" id="KW-1185">Reference proteome</keyword>
<dbReference type="RefSeq" id="WP_141611348.1">
    <property type="nucleotide sequence ID" value="NZ_VIGC02000024.1"/>
</dbReference>
<accession>A0A540VCD7</accession>
<dbReference type="EMBL" id="VIGC01000024">
    <property type="protein sequence ID" value="TQE94430.1"/>
    <property type="molecule type" value="Genomic_DNA"/>
</dbReference>
<dbReference type="GO" id="GO:0046872">
    <property type="term" value="F:metal ion binding"/>
    <property type="evidence" value="ECO:0007669"/>
    <property type="project" value="UniProtKB-KW"/>
</dbReference>
<dbReference type="PANTHER" id="PTHR43808">
    <property type="entry name" value="ACETYLORNITHINE DEACETYLASE"/>
    <property type="match status" value="1"/>
</dbReference>
<keyword evidence="3" id="KW-0479">Metal-binding</keyword>
<dbReference type="InterPro" id="IPR050072">
    <property type="entry name" value="Peptidase_M20A"/>
</dbReference>
<evidence type="ECO:0000259" key="6">
    <source>
        <dbReference type="Pfam" id="PF07687"/>
    </source>
</evidence>
<dbReference type="PANTHER" id="PTHR43808:SF8">
    <property type="entry name" value="PEPTIDASE M20 DIMERISATION DOMAIN-CONTAINING PROTEIN"/>
    <property type="match status" value="1"/>
</dbReference>
<evidence type="ECO:0000313" key="7">
    <source>
        <dbReference type="EMBL" id="TQE94430.1"/>
    </source>
</evidence>
<sequence length="387" mass="41590">MIPAPALAAWLSRLVQIPSVTPVQAGPKALAHGPAGEARLAERLAEWFQQFGGQVTVEEVQPGRPSVYALWSGRTDRWAALDVHTDTVGVEQMDDDPFSGAIRDGRVWGRGAVDTKASLAIALALLEEMDRRGIQPEPNLLIGATVDEEFGATGAPAFAAWIQRQGLVIHQLMVAEPTGCVPVHGHKGVARFELTVHGEAAHTSQPERGKNAVVAAARIVLAYQAEHERLQTLPPTALGRANLTVAQIQGGTGINVVPDRCRLGVDRRVLDGESPSHLIDELYALAQSATPLPVEIQRLREMDAFLQPPDAPWIRQLAAWSGHQPAVAPYGTNAWAYKDLPGETVVMGPGSIDQAHAAQEWVAIDQLEKMAGIYARWWGLAEDGAAA</sequence>
<dbReference type="InterPro" id="IPR011650">
    <property type="entry name" value="Peptidase_M20_dimer"/>
</dbReference>
<dbReference type="Pfam" id="PF01546">
    <property type="entry name" value="Peptidase_M20"/>
    <property type="match status" value="1"/>
</dbReference>
<dbReference type="Proteomes" id="UP000317371">
    <property type="component" value="Unassembled WGS sequence"/>
</dbReference>
<evidence type="ECO:0000256" key="3">
    <source>
        <dbReference type="ARBA" id="ARBA00022723"/>
    </source>
</evidence>
<dbReference type="GO" id="GO:0016787">
    <property type="term" value="F:hydrolase activity"/>
    <property type="evidence" value="ECO:0007669"/>
    <property type="project" value="UniProtKB-KW"/>
</dbReference>
<reference evidence="7 8" key="1">
    <citation type="submission" date="2019-06" db="EMBL/GenBank/DDBJ databases">
        <title>Genome sequence of Litorilinea aerophila BAA-2444.</title>
        <authorList>
            <person name="Maclea K.S."/>
            <person name="Maurais E.G."/>
            <person name="Iannazzi L.C."/>
        </authorList>
    </citation>
    <scope>NUCLEOTIDE SEQUENCE [LARGE SCALE GENOMIC DNA]</scope>
    <source>
        <strain evidence="7 8">ATCC BAA-2444</strain>
    </source>
</reference>
<gene>
    <name evidence="7" type="ORF">FKZ61_17010</name>
</gene>
<dbReference type="InterPro" id="IPR001261">
    <property type="entry name" value="ArgE/DapE_CS"/>
</dbReference>